<evidence type="ECO:0000313" key="3">
    <source>
        <dbReference type="Proteomes" id="UP000095209"/>
    </source>
</evidence>
<name>A0A1E5LCA2_9BACI</name>
<organism evidence="2 3">
    <name type="scientific">Bacillus solimangrovi</name>
    <dbReference type="NCBI Taxonomy" id="1305675"/>
    <lineage>
        <taxon>Bacteria</taxon>
        <taxon>Bacillati</taxon>
        <taxon>Bacillota</taxon>
        <taxon>Bacilli</taxon>
        <taxon>Bacillales</taxon>
        <taxon>Bacillaceae</taxon>
        <taxon>Bacillus</taxon>
    </lineage>
</organism>
<keyword evidence="1" id="KW-0812">Transmembrane</keyword>
<evidence type="ECO:0000313" key="2">
    <source>
        <dbReference type="EMBL" id="OEH91691.1"/>
    </source>
</evidence>
<proteinExistence type="predicted"/>
<keyword evidence="1" id="KW-0472">Membrane</keyword>
<accession>A0A1E5LCA2</accession>
<keyword evidence="1" id="KW-1133">Transmembrane helix</keyword>
<keyword evidence="3" id="KW-1185">Reference proteome</keyword>
<gene>
    <name evidence="2" type="ORF">BFG57_18085</name>
</gene>
<dbReference type="RefSeq" id="WP_069718285.1">
    <property type="nucleotide sequence ID" value="NZ_MJEH01000053.1"/>
</dbReference>
<protein>
    <submittedName>
        <fullName evidence="2">Uncharacterized protein</fullName>
    </submittedName>
</protein>
<reference evidence="2 3" key="1">
    <citation type="submission" date="2016-08" db="EMBL/GenBank/DDBJ databases">
        <title>Genome of Bacillus solimangrovi GH2-4.</title>
        <authorList>
            <person name="Lim S."/>
            <person name="Kim B.-C."/>
        </authorList>
    </citation>
    <scope>NUCLEOTIDE SEQUENCE [LARGE SCALE GENOMIC DNA]</scope>
    <source>
        <strain evidence="2 3">GH2-4</strain>
    </source>
</reference>
<feature type="transmembrane region" description="Helical" evidence="1">
    <location>
        <begin position="35"/>
        <end position="57"/>
    </location>
</feature>
<feature type="transmembrane region" description="Helical" evidence="1">
    <location>
        <begin position="7"/>
        <end position="29"/>
    </location>
</feature>
<comment type="caution">
    <text evidence="2">The sequence shown here is derived from an EMBL/GenBank/DDBJ whole genome shotgun (WGS) entry which is preliminary data.</text>
</comment>
<sequence>MGKIDKIDLFFSIILVMNMLIVIVMLFRIDDSGLWVASSGLFLGFSSLFVAMTYRIVDKDKNNRQQIKLDERLAKIEELLSTINKENDSAVLKQLEEIKSMFNIENKLERNQFSLITINTNEKDSNNIE</sequence>
<dbReference type="AlphaFoldDB" id="A0A1E5LCA2"/>
<dbReference type="Proteomes" id="UP000095209">
    <property type="component" value="Unassembled WGS sequence"/>
</dbReference>
<evidence type="ECO:0000256" key="1">
    <source>
        <dbReference type="SAM" id="Phobius"/>
    </source>
</evidence>
<dbReference type="EMBL" id="MJEH01000053">
    <property type="protein sequence ID" value="OEH91691.1"/>
    <property type="molecule type" value="Genomic_DNA"/>
</dbReference>